<dbReference type="EMBL" id="AOSG01000001">
    <property type="protein sequence ID" value="EOR72911.1"/>
    <property type="molecule type" value="Genomic_DNA"/>
</dbReference>
<protein>
    <recommendedName>
        <fullName evidence="2">Methyltransferase domain-containing protein</fullName>
    </recommendedName>
</protein>
<evidence type="ECO:0000259" key="2">
    <source>
        <dbReference type="Pfam" id="PF13649"/>
    </source>
</evidence>
<dbReference type="CDD" id="cd02440">
    <property type="entry name" value="AdoMet_MTases"/>
    <property type="match status" value="1"/>
</dbReference>
<dbReference type="PANTHER" id="PTHR43861">
    <property type="entry name" value="TRANS-ACONITATE 2-METHYLTRANSFERASE-RELATED"/>
    <property type="match status" value="1"/>
</dbReference>
<dbReference type="Gene3D" id="3.40.50.150">
    <property type="entry name" value="Vaccinia Virus protein VP39"/>
    <property type="match status" value="1"/>
</dbReference>
<name>A0A9P2TCQ5_THEFU</name>
<dbReference type="PANTHER" id="PTHR43861:SF3">
    <property type="entry name" value="PUTATIVE (AFU_ORTHOLOGUE AFUA_2G14390)-RELATED"/>
    <property type="match status" value="1"/>
</dbReference>
<feature type="domain" description="Methyltransferase" evidence="2">
    <location>
        <begin position="38"/>
        <end position="129"/>
    </location>
</feature>
<gene>
    <name evidence="3" type="ORF">TM51_00585</name>
</gene>
<sequence length="207" mass="22660">MDAHEWDQRYREQELVWGVEPNRFVVEVVADLPPGRALDVAAGEGRNAVWLAEQGWQVTASDFSAVAVERGKKLARERGVEVEWLCADARNPAPRREGYDLVLLSYLQLPPGDWRRALTEAVRAVAPRGRLVSVGHALENLTRGVGGPQDPKVLHIPEDIAMAVAEIAAGEGFAVQVERAGYVTREVATEEGPRTAVDSLVVVHRSA</sequence>
<dbReference type="SUPFAM" id="SSF53335">
    <property type="entry name" value="S-adenosyl-L-methionine-dependent methyltransferases"/>
    <property type="match status" value="1"/>
</dbReference>
<accession>A0A9P2TCQ5</accession>
<dbReference type="RefSeq" id="WP_011290502.1">
    <property type="nucleotide sequence ID" value="NZ_AOSG01000001.1"/>
</dbReference>
<dbReference type="GO" id="GO:0016740">
    <property type="term" value="F:transferase activity"/>
    <property type="evidence" value="ECO:0007669"/>
    <property type="project" value="UniProtKB-KW"/>
</dbReference>
<evidence type="ECO:0000313" key="3">
    <source>
        <dbReference type="EMBL" id="EOR72911.1"/>
    </source>
</evidence>
<organism evidence="3 4">
    <name type="scientific">Thermobifida fusca TM51</name>
    <dbReference type="NCBI Taxonomy" id="1169414"/>
    <lineage>
        <taxon>Bacteria</taxon>
        <taxon>Bacillati</taxon>
        <taxon>Actinomycetota</taxon>
        <taxon>Actinomycetes</taxon>
        <taxon>Streptosporangiales</taxon>
        <taxon>Nocardiopsidaceae</taxon>
        <taxon>Thermobifida</taxon>
    </lineage>
</organism>
<reference evidence="3 4" key="1">
    <citation type="journal article" date="2013" name="Genome Announc.">
        <title>Draft Genome Sequence of the Lignocellulose Decomposer Thermobifida fusca Strain TM51.</title>
        <authorList>
            <person name="Toth A."/>
            <person name="Barna T."/>
            <person name="Nagy I."/>
            <person name="Horvath B."/>
            <person name="Nagy I."/>
            <person name="Tancsics A."/>
            <person name="Kriszt B."/>
            <person name="Baka E."/>
            <person name="Fekete C."/>
            <person name="Kukolya J."/>
        </authorList>
    </citation>
    <scope>NUCLEOTIDE SEQUENCE [LARGE SCALE GENOMIC DNA]</scope>
    <source>
        <strain evidence="3 4">TM51</strain>
    </source>
</reference>
<dbReference type="InterPro" id="IPR029063">
    <property type="entry name" value="SAM-dependent_MTases_sf"/>
</dbReference>
<evidence type="ECO:0000256" key="1">
    <source>
        <dbReference type="ARBA" id="ARBA00022679"/>
    </source>
</evidence>
<dbReference type="Proteomes" id="UP000014184">
    <property type="component" value="Unassembled WGS sequence"/>
</dbReference>
<keyword evidence="1" id="KW-0808">Transferase</keyword>
<dbReference type="InterPro" id="IPR041698">
    <property type="entry name" value="Methyltransf_25"/>
</dbReference>
<dbReference type="AlphaFoldDB" id="A0A9P2TCQ5"/>
<comment type="caution">
    <text evidence="3">The sequence shown here is derived from an EMBL/GenBank/DDBJ whole genome shotgun (WGS) entry which is preliminary data.</text>
</comment>
<keyword evidence="4" id="KW-1185">Reference proteome</keyword>
<evidence type="ECO:0000313" key="4">
    <source>
        <dbReference type="Proteomes" id="UP000014184"/>
    </source>
</evidence>
<proteinExistence type="predicted"/>
<dbReference type="Pfam" id="PF13649">
    <property type="entry name" value="Methyltransf_25"/>
    <property type="match status" value="1"/>
</dbReference>